<accession>A0A9X2S8T7</accession>
<dbReference type="PANTHER" id="PTHR42850">
    <property type="entry name" value="METALLOPHOSPHOESTERASE"/>
    <property type="match status" value="1"/>
</dbReference>
<dbReference type="InterPro" id="IPR029052">
    <property type="entry name" value="Metallo-depent_PP-like"/>
</dbReference>
<dbReference type="InterPro" id="IPR050126">
    <property type="entry name" value="Ap4A_hydrolase"/>
</dbReference>
<proteinExistence type="predicted"/>
<evidence type="ECO:0000259" key="1">
    <source>
        <dbReference type="Pfam" id="PF00149"/>
    </source>
</evidence>
<feature type="domain" description="Calcineurin-like phosphoesterase" evidence="1">
    <location>
        <begin position="2"/>
        <end position="186"/>
    </location>
</feature>
<dbReference type="GO" id="GO:0008803">
    <property type="term" value="F:bis(5'-nucleosyl)-tetraphosphatase (symmetrical) activity"/>
    <property type="evidence" value="ECO:0007669"/>
    <property type="project" value="TreeGrafter"/>
</dbReference>
<dbReference type="SUPFAM" id="SSF56300">
    <property type="entry name" value="Metallo-dependent phosphatases"/>
    <property type="match status" value="1"/>
</dbReference>
<evidence type="ECO:0000313" key="2">
    <source>
        <dbReference type="EMBL" id="MCR2802793.1"/>
    </source>
</evidence>
<dbReference type="PANTHER" id="PTHR42850:SF4">
    <property type="entry name" value="ZINC-DEPENDENT ENDOPOLYPHOSPHATASE"/>
    <property type="match status" value="1"/>
</dbReference>
<dbReference type="CDD" id="cd00144">
    <property type="entry name" value="MPP_PPP_family"/>
    <property type="match status" value="1"/>
</dbReference>
<keyword evidence="3" id="KW-1185">Reference proteome</keyword>
<reference evidence="2" key="1">
    <citation type="submission" date="2022-08" db="EMBL/GenBank/DDBJ databases">
        <title>The genomic sequence of strain Paenibacillus sp. SCIV0701.</title>
        <authorList>
            <person name="Zhao H."/>
        </authorList>
    </citation>
    <scope>NUCLEOTIDE SEQUENCE</scope>
    <source>
        <strain evidence="2">SCIV0701</strain>
    </source>
</reference>
<gene>
    <name evidence="2" type="ORF">NQZ67_02770</name>
</gene>
<dbReference type="GO" id="GO:0005737">
    <property type="term" value="C:cytoplasm"/>
    <property type="evidence" value="ECO:0007669"/>
    <property type="project" value="TreeGrafter"/>
</dbReference>
<dbReference type="RefSeq" id="WP_257442532.1">
    <property type="nucleotide sequence ID" value="NZ_JANIPJ010000002.1"/>
</dbReference>
<dbReference type="Proteomes" id="UP001141950">
    <property type="component" value="Unassembled WGS sequence"/>
</dbReference>
<name>A0A9X2S8T7_9BACL</name>
<dbReference type="GO" id="GO:0016791">
    <property type="term" value="F:phosphatase activity"/>
    <property type="evidence" value="ECO:0007669"/>
    <property type="project" value="TreeGrafter"/>
</dbReference>
<sequence>MRKIMVSDIHGCVDQLNQLLEAVEFDSRTDQLILLGDYVDRGPNSKAAVEKVMELVQQDRAIALRGNHDQRLVDLIRKASPDVKAKFLEHGGAQTIQSYCHSGDEVTEEQLDKAIEWIRTQYGHHIAFLDSLPLYFEDSEHIYVHAGLNPDYPDWREQPEHDFMYIKNAFIQSSLKHDRHVIFGHTKTIDIHGTPDIWFGENKIGIDGGCAYGMQLNGLIYEDGEYRVVKVKNE</sequence>
<dbReference type="InterPro" id="IPR004843">
    <property type="entry name" value="Calcineurin-like_PHP"/>
</dbReference>
<evidence type="ECO:0000313" key="3">
    <source>
        <dbReference type="Proteomes" id="UP001141950"/>
    </source>
</evidence>
<dbReference type="EMBL" id="JANIPJ010000002">
    <property type="protein sequence ID" value="MCR2802793.1"/>
    <property type="molecule type" value="Genomic_DNA"/>
</dbReference>
<dbReference type="AlphaFoldDB" id="A0A9X2S8T7"/>
<dbReference type="GO" id="GO:0110154">
    <property type="term" value="P:RNA decapping"/>
    <property type="evidence" value="ECO:0007669"/>
    <property type="project" value="TreeGrafter"/>
</dbReference>
<dbReference type="Gene3D" id="3.60.21.10">
    <property type="match status" value="1"/>
</dbReference>
<organism evidence="2 3">
    <name type="scientific">Paenibacillus soyae</name>
    <dbReference type="NCBI Taxonomy" id="2969249"/>
    <lineage>
        <taxon>Bacteria</taxon>
        <taxon>Bacillati</taxon>
        <taxon>Bacillota</taxon>
        <taxon>Bacilli</taxon>
        <taxon>Bacillales</taxon>
        <taxon>Paenibacillaceae</taxon>
        <taxon>Paenibacillus</taxon>
    </lineage>
</organism>
<protein>
    <submittedName>
        <fullName evidence="2">Serine/threonine protein phosphatase</fullName>
    </submittedName>
</protein>
<comment type="caution">
    <text evidence="2">The sequence shown here is derived from an EMBL/GenBank/DDBJ whole genome shotgun (WGS) entry which is preliminary data.</text>
</comment>
<dbReference type="Pfam" id="PF00149">
    <property type="entry name" value="Metallophos"/>
    <property type="match status" value="1"/>
</dbReference>